<evidence type="ECO:0000313" key="3">
    <source>
        <dbReference type="Proteomes" id="UP000571854"/>
    </source>
</evidence>
<feature type="transmembrane region" description="Helical" evidence="1">
    <location>
        <begin position="38"/>
        <end position="56"/>
    </location>
</feature>
<comment type="caution">
    <text evidence="2">The sequence shown here is derived from an EMBL/GenBank/DDBJ whole genome shotgun (WGS) entry which is preliminary data.</text>
</comment>
<organism evidence="2 3">
    <name type="scientific">Methanococcus maripaludis</name>
    <name type="common">Methanococcus deltae</name>
    <dbReference type="NCBI Taxonomy" id="39152"/>
    <lineage>
        <taxon>Archaea</taxon>
        <taxon>Methanobacteriati</taxon>
        <taxon>Methanobacteriota</taxon>
        <taxon>Methanomada group</taxon>
        <taxon>Methanococci</taxon>
        <taxon>Methanococcales</taxon>
        <taxon>Methanococcaceae</taxon>
        <taxon>Methanococcus</taxon>
    </lineage>
</organism>
<proteinExistence type="predicted"/>
<evidence type="ECO:0000313" key="2">
    <source>
        <dbReference type="EMBL" id="MBA2846192.1"/>
    </source>
</evidence>
<dbReference type="Proteomes" id="UP000571854">
    <property type="component" value="Unassembled WGS sequence"/>
</dbReference>
<evidence type="ECO:0000256" key="1">
    <source>
        <dbReference type="SAM" id="Phobius"/>
    </source>
</evidence>
<reference evidence="2 3" key="1">
    <citation type="submission" date="2020-07" db="EMBL/GenBank/DDBJ databases">
        <title>Genomic Encyclopedia of Type Strains, Phase IV (KMG-V): Genome sequencing to study the core and pangenomes of soil and plant-associated prokaryotes.</title>
        <authorList>
            <person name="Whitman W."/>
        </authorList>
    </citation>
    <scope>NUCLEOTIDE SEQUENCE [LARGE SCALE GENOMIC DNA]</scope>
    <source>
        <strain evidence="2 3">A5</strain>
    </source>
</reference>
<sequence length="72" mass="8279">MRSINVTTILTFLGALMLPSQFIQQRVSELIAFSPFSWEITSCIIGAVLLVVACYTPKYKRKTNYNNSNYRR</sequence>
<protein>
    <submittedName>
        <fullName evidence="2">Uncharacterized membrane protein YdcZ (DUF606 family)</fullName>
    </submittedName>
</protein>
<keyword evidence="1" id="KW-0812">Transmembrane</keyword>
<accession>A0A7J9NLK8</accession>
<dbReference type="AlphaFoldDB" id="A0A7J9NLK8"/>
<keyword evidence="1" id="KW-0472">Membrane</keyword>
<gene>
    <name evidence="2" type="ORF">HNP88_000376</name>
</gene>
<dbReference type="EMBL" id="JACDUJ010000001">
    <property type="protein sequence ID" value="MBA2846192.1"/>
    <property type="molecule type" value="Genomic_DNA"/>
</dbReference>
<keyword evidence="1" id="KW-1133">Transmembrane helix</keyword>
<name>A0A7J9NLK8_METMI</name>